<name>A0A0D2J8F2_9BACT</name>
<evidence type="ECO:0000313" key="1">
    <source>
        <dbReference type="EMBL" id="KIX14449.1"/>
    </source>
</evidence>
<organism evidence="1 2">
    <name type="scientific">Dethiosulfatarculus sandiegensis</name>
    <dbReference type="NCBI Taxonomy" id="1429043"/>
    <lineage>
        <taxon>Bacteria</taxon>
        <taxon>Pseudomonadati</taxon>
        <taxon>Thermodesulfobacteriota</taxon>
        <taxon>Desulfarculia</taxon>
        <taxon>Desulfarculales</taxon>
        <taxon>Desulfarculaceae</taxon>
        <taxon>Dethiosulfatarculus</taxon>
    </lineage>
</organism>
<accession>A0A0D2J8F2</accession>
<protein>
    <submittedName>
        <fullName evidence="1">Uncharacterized protein</fullName>
    </submittedName>
</protein>
<reference evidence="1 2" key="1">
    <citation type="submission" date="2013-11" db="EMBL/GenBank/DDBJ databases">
        <title>Metagenomic analysis of a methanogenic consortium involved in long chain n-alkane degradation.</title>
        <authorList>
            <person name="Davidova I.A."/>
            <person name="Callaghan A.V."/>
            <person name="Wawrik B."/>
            <person name="Pruitt S."/>
            <person name="Marks C."/>
            <person name="Duncan K.E."/>
            <person name="Suflita J.M."/>
        </authorList>
    </citation>
    <scope>NUCLEOTIDE SEQUENCE [LARGE SCALE GENOMIC DNA]</scope>
    <source>
        <strain evidence="1 2">SPR</strain>
    </source>
</reference>
<dbReference type="RefSeq" id="WP_269433185.1">
    <property type="nucleotide sequence ID" value="NZ_AZAC01000011.1"/>
</dbReference>
<dbReference type="EMBL" id="AZAC01000011">
    <property type="protein sequence ID" value="KIX14449.1"/>
    <property type="molecule type" value="Genomic_DNA"/>
</dbReference>
<keyword evidence="2" id="KW-1185">Reference proteome</keyword>
<evidence type="ECO:0000313" key="2">
    <source>
        <dbReference type="Proteomes" id="UP000032233"/>
    </source>
</evidence>
<dbReference type="Proteomes" id="UP000032233">
    <property type="component" value="Unassembled WGS sequence"/>
</dbReference>
<sequence length="44" mass="5057">MRIKPHNNHFDYDDNALICGMAVLAQTFLDLSKEIRPEENPGEI</sequence>
<proteinExistence type="predicted"/>
<dbReference type="InParanoid" id="A0A0D2J8F2"/>
<comment type="caution">
    <text evidence="1">The sequence shown here is derived from an EMBL/GenBank/DDBJ whole genome shotgun (WGS) entry which is preliminary data.</text>
</comment>
<dbReference type="AlphaFoldDB" id="A0A0D2J8F2"/>
<gene>
    <name evidence="1" type="ORF">X474_10075</name>
</gene>